<name>A0A1M4US43_9BACT</name>
<proteinExistence type="predicted"/>
<organism evidence="2 3">
    <name type="scientific">Flavisolibacter ginsengisoli DSM 18119</name>
    <dbReference type="NCBI Taxonomy" id="1121884"/>
    <lineage>
        <taxon>Bacteria</taxon>
        <taxon>Pseudomonadati</taxon>
        <taxon>Bacteroidota</taxon>
        <taxon>Chitinophagia</taxon>
        <taxon>Chitinophagales</taxon>
        <taxon>Chitinophagaceae</taxon>
        <taxon>Flavisolibacter</taxon>
    </lineage>
</organism>
<gene>
    <name evidence="2" type="ORF">SAMN02745131_00756</name>
</gene>
<dbReference type="Proteomes" id="UP000184048">
    <property type="component" value="Unassembled WGS sequence"/>
</dbReference>
<evidence type="ECO:0000313" key="2">
    <source>
        <dbReference type="EMBL" id="SHE59505.1"/>
    </source>
</evidence>
<evidence type="ECO:0000256" key="1">
    <source>
        <dbReference type="SAM" id="Phobius"/>
    </source>
</evidence>
<accession>A0A1M4US43</accession>
<reference evidence="2 3" key="1">
    <citation type="submission" date="2016-11" db="EMBL/GenBank/DDBJ databases">
        <authorList>
            <person name="Jaros S."/>
            <person name="Januszkiewicz K."/>
            <person name="Wedrychowicz H."/>
        </authorList>
    </citation>
    <scope>NUCLEOTIDE SEQUENCE [LARGE SCALE GENOMIC DNA]</scope>
    <source>
        <strain evidence="2 3">DSM 18119</strain>
    </source>
</reference>
<keyword evidence="3" id="KW-1185">Reference proteome</keyword>
<feature type="transmembrane region" description="Helical" evidence="1">
    <location>
        <begin position="16"/>
        <end position="33"/>
    </location>
</feature>
<sequence length="55" mass="6573">MFTPAPYIIDTDYRQLAFLMISVLLIAFGFRYIKDIIVFVLDQLYRLFIQENPIL</sequence>
<protein>
    <submittedName>
        <fullName evidence="2">Uncharacterized protein</fullName>
    </submittedName>
</protein>
<evidence type="ECO:0000313" key="3">
    <source>
        <dbReference type="Proteomes" id="UP000184048"/>
    </source>
</evidence>
<dbReference type="EMBL" id="FQUU01000002">
    <property type="protein sequence ID" value="SHE59505.1"/>
    <property type="molecule type" value="Genomic_DNA"/>
</dbReference>
<keyword evidence="1" id="KW-0472">Membrane</keyword>
<keyword evidence="1" id="KW-1133">Transmembrane helix</keyword>
<dbReference type="AlphaFoldDB" id="A0A1M4US43"/>
<dbReference type="STRING" id="1121884.SAMN02745131_00756"/>
<keyword evidence="1" id="KW-0812">Transmembrane</keyword>